<dbReference type="EMBL" id="JANQAO010000003">
    <property type="protein sequence ID" value="MDM5147928.1"/>
    <property type="molecule type" value="Genomic_DNA"/>
</dbReference>
<evidence type="ECO:0000256" key="5">
    <source>
        <dbReference type="ARBA" id="ARBA00023136"/>
    </source>
</evidence>
<evidence type="ECO:0000313" key="7">
    <source>
        <dbReference type="EMBL" id="MDM5147928.1"/>
    </source>
</evidence>
<evidence type="ECO:0000313" key="8">
    <source>
        <dbReference type="Proteomes" id="UP001168167"/>
    </source>
</evidence>
<dbReference type="Pfam" id="PF01810">
    <property type="entry name" value="LysE"/>
    <property type="match status" value="1"/>
</dbReference>
<keyword evidence="5 6" id="KW-0472">Membrane</keyword>
<keyword evidence="8" id="KW-1185">Reference proteome</keyword>
<keyword evidence="4 6" id="KW-1133">Transmembrane helix</keyword>
<feature type="transmembrane region" description="Helical" evidence="6">
    <location>
        <begin position="69"/>
        <end position="89"/>
    </location>
</feature>
<dbReference type="InterPro" id="IPR001123">
    <property type="entry name" value="LeuE-type"/>
</dbReference>
<reference evidence="7" key="1">
    <citation type="submission" date="2022-08" db="EMBL/GenBank/DDBJ databases">
        <authorList>
            <person name="Dzunkova M."/>
            <person name="La Clair J."/>
            <person name="Tyml T."/>
            <person name="Doud D."/>
            <person name="Schulz F."/>
            <person name="Piquer S."/>
            <person name="Porcel Sanchis D."/>
            <person name="Osborn A."/>
            <person name="Robinson D."/>
            <person name="Louie K.B."/>
            <person name="Bowen B.P."/>
            <person name="Bowers R."/>
            <person name="Lee J."/>
            <person name="Arnau Llombart V."/>
            <person name="Diaz Villanueva W."/>
            <person name="Gosliner T."/>
            <person name="Northen T."/>
            <person name="Cheng J.-F."/>
            <person name="Burkart M.D."/>
            <person name="Woyke T."/>
        </authorList>
    </citation>
    <scope>NUCLEOTIDE SEQUENCE</scope>
    <source>
        <strain evidence="7">Df01</strain>
    </source>
</reference>
<feature type="transmembrane region" description="Helical" evidence="6">
    <location>
        <begin position="6"/>
        <end position="25"/>
    </location>
</feature>
<evidence type="ECO:0000256" key="1">
    <source>
        <dbReference type="ARBA" id="ARBA00004651"/>
    </source>
</evidence>
<comment type="subcellular location">
    <subcellularLocation>
        <location evidence="1">Cell membrane</location>
        <topology evidence="1">Multi-pass membrane protein</topology>
    </subcellularLocation>
</comment>
<feature type="transmembrane region" description="Helical" evidence="6">
    <location>
        <begin position="37"/>
        <end position="57"/>
    </location>
</feature>
<evidence type="ECO:0000256" key="4">
    <source>
        <dbReference type="ARBA" id="ARBA00022989"/>
    </source>
</evidence>
<dbReference type="PANTHER" id="PTHR30086:SF20">
    <property type="entry name" value="ARGININE EXPORTER PROTEIN ARGO-RELATED"/>
    <property type="match status" value="1"/>
</dbReference>
<dbReference type="Proteomes" id="UP001168167">
    <property type="component" value="Unassembled WGS sequence"/>
</dbReference>
<feature type="transmembrane region" description="Helical" evidence="6">
    <location>
        <begin position="147"/>
        <end position="169"/>
    </location>
</feature>
<reference evidence="7" key="2">
    <citation type="journal article" date="2023" name="Microbiome">
        <title>Synthase-selected sorting approach identifies a beta-lactone synthase in a nudibranch symbiotic bacterium.</title>
        <authorList>
            <person name="Dzunkova M."/>
            <person name="La Clair J.J."/>
            <person name="Tyml T."/>
            <person name="Doud D."/>
            <person name="Schulz F."/>
            <person name="Piquer-Esteban S."/>
            <person name="Porcel Sanchis D."/>
            <person name="Osborn A."/>
            <person name="Robinson D."/>
            <person name="Louie K.B."/>
            <person name="Bowen B.P."/>
            <person name="Bowers R.M."/>
            <person name="Lee J."/>
            <person name="Arnau V."/>
            <person name="Diaz-Villanueva W."/>
            <person name="Stepanauskas R."/>
            <person name="Gosliner T."/>
            <person name="Date S.V."/>
            <person name="Northen T.R."/>
            <person name="Cheng J.F."/>
            <person name="Burkart M.D."/>
            <person name="Woyke T."/>
        </authorList>
    </citation>
    <scope>NUCLEOTIDE SEQUENCE</scope>
    <source>
        <strain evidence="7">Df01</strain>
    </source>
</reference>
<feature type="transmembrane region" description="Helical" evidence="6">
    <location>
        <begin position="110"/>
        <end position="135"/>
    </location>
</feature>
<sequence>MFIAFLQGIALNAGLIIAIGAQNAYVIAQGMERRHPFAVAFVCSCCDALLIGCGLLLADAADTVGKNVLASLTLAGVLFLLWFGLRSAYAALSGQITQTSSYSSQSLRRAIVTSLALSLLNPHAILDMTIIFGGAAATLPADNRLPFAVGGMILSFAWFFTLAYGSARLSPLLTRPIAQRVLNAIVATIMLTTALLLITRLLND</sequence>
<comment type="caution">
    <text evidence="7">The sequence shown here is derived from an EMBL/GenBank/DDBJ whole genome shotgun (WGS) entry which is preliminary data.</text>
</comment>
<accession>A0ABT7QMJ0</accession>
<evidence type="ECO:0000256" key="3">
    <source>
        <dbReference type="ARBA" id="ARBA00022692"/>
    </source>
</evidence>
<keyword evidence="2" id="KW-1003">Cell membrane</keyword>
<name>A0ABT7QMJ0_9GAMM</name>
<organism evidence="7 8">
    <name type="scientific">Candidatus Doriopsillibacter californiensis</name>
    <dbReference type="NCBI Taxonomy" id="2970740"/>
    <lineage>
        <taxon>Bacteria</taxon>
        <taxon>Pseudomonadati</taxon>
        <taxon>Pseudomonadota</taxon>
        <taxon>Gammaproteobacteria</taxon>
        <taxon>Candidatus Tethybacterales</taxon>
        <taxon>Candidatus Persebacteraceae</taxon>
        <taxon>Candidatus Doriopsillibacter</taxon>
    </lineage>
</organism>
<evidence type="ECO:0000256" key="6">
    <source>
        <dbReference type="SAM" id="Phobius"/>
    </source>
</evidence>
<evidence type="ECO:0000256" key="2">
    <source>
        <dbReference type="ARBA" id="ARBA00022475"/>
    </source>
</evidence>
<feature type="transmembrane region" description="Helical" evidence="6">
    <location>
        <begin position="181"/>
        <end position="202"/>
    </location>
</feature>
<keyword evidence="3 6" id="KW-0812">Transmembrane</keyword>
<dbReference type="PANTHER" id="PTHR30086">
    <property type="entry name" value="ARGININE EXPORTER PROTEIN ARGO"/>
    <property type="match status" value="1"/>
</dbReference>
<protein>
    <submittedName>
        <fullName evidence="7">LysE family transporter</fullName>
    </submittedName>
</protein>
<gene>
    <name evidence="7" type="ORF">NQX30_06045</name>
</gene>
<proteinExistence type="predicted"/>